<dbReference type="FunFam" id="3.30.360.10:FF:000014">
    <property type="entry name" value="N-acetyl-gamma-glutamyl-phosphate reductase"/>
    <property type="match status" value="1"/>
</dbReference>
<dbReference type="GO" id="GO:0070401">
    <property type="term" value="F:NADP+ binding"/>
    <property type="evidence" value="ECO:0007669"/>
    <property type="project" value="InterPro"/>
</dbReference>
<dbReference type="InterPro" id="IPR023013">
    <property type="entry name" value="AGPR_AS"/>
</dbReference>
<dbReference type="NCBIfam" id="TIGR01850">
    <property type="entry name" value="argC"/>
    <property type="match status" value="1"/>
</dbReference>
<evidence type="ECO:0000256" key="3">
    <source>
        <dbReference type="ARBA" id="ARBA00022605"/>
    </source>
</evidence>
<proteinExistence type="inferred from homology"/>
<dbReference type="GO" id="GO:0006526">
    <property type="term" value="P:L-arginine biosynthetic process"/>
    <property type="evidence" value="ECO:0007669"/>
    <property type="project" value="UniProtKB-UniRule"/>
</dbReference>
<dbReference type="SUPFAM" id="SSF51735">
    <property type="entry name" value="NAD(P)-binding Rossmann-fold domains"/>
    <property type="match status" value="1"/>
</dbReference>
<feature type="domain" description="Semialdehyde dehydrogenase NAD-binding" evidence="9">
    <location>
        <begin position="6"/>
        <end position="143"/>
    </location>
</feature>
<dbReference type="EC" id="1.2.1.38" evidence="7"/>
<keyword evidence="3 7" id="KW-0028">Amino-acid biosynthesis</keyword>
<accession>A0AAJ3TU86</accession>
<dbReference type="InterPro" id="IPR050085">
    <property type="entry name" value="AGPR"/>
</dbReference>
<dbReference type="GO" id="GO:0005737">
    <property type="term" value="C:cytoplasm"/>
    <property type="evidence" value="ECO:0007669"/>
    <property type="project" value="UniProtKB-SubCell"/>
</dbReference>
<keyword evidence="5 7" id="KW-0560">Oxidoreductase</keyword>
<comment type="caution">
    <text evidence="10">The sequence shown here is derived from an EMBL/GenBank/DDBJ whole genome shotgun (WGS) entry which is preliminary data.</text>
</comment>
<evidence type="ECO:0000256" key="2">
    <source>
        <dbReference type="ARBA" id="ARBA00022571"/>
    </source>
</evidence>
<evidence type="ECO:0000256" key="7">
    <source>
        <dbReference type="HAMAP-Rule" id="MF_00150"/>
    </source>
</evidence>
<dbReference type="Gene3D" id="3.40.50.720">
    <property type="entry name" value="NAD(P)-binding Rossmann-like Domain"/>
    <property type="match status" value="1"/>
</dbReference>
<dbReference type="InterPro" id="IPR000706">
    <property type="entry name" value="AGPR_type-1"/>
</dbReference>
<dbReference type="Pfam" id="PF01118">
    <property type="entry name" value="Semialdhyde_dh"/>
    <property type="match status" value="1"/>
</dbReference>
<dbReference type="SMART" id="SM00859">
    <property type="entry name" value="Semialdhyde_dh"/>
    <property type="match status" value="1"/>
</dbReference>
<dbReference type="CDD" id="cd24148">
    <property type="entry name" value="AGPR_1_actinobacAGPR_like"/>
    <property type="match status" value="1"/>
</dbReference>
<dbReference type="AlphaFoldDB" id="A0AAJ3TU86"/>
<dbReference type="Proteomes" id="UP000193387">
    <property type="component" value="Unassembled WGS sequence"/>
</dbReference>
<comment type="catalytic activity">
    <reaction evidence="6 7">
        <text>N-acetyl-L-glutamate 5-semialdehyde + phosphate + NADP(+) = N-acetyl-L-glutamyl 5-phosphate + NADPH + H(+)</text>
        <dbReference type="Rhea" id="RHEA:21588"/>
        <dbReference type="ChEBI" id="CHEBI:15378"/>
        <dbReference type="ChEBI" id="CHEBI:29123"/>
        <dbReference type="ChEBI" id="CHEBI:43474"/>
        <dbReference type="ChEBI" id="CHEBI:57783"/>
        <dbReference type="ChEBI" id="CHEBI:57936"/>
        <dbReference type="ChEBI" id="CHEBI:58349"/>
        <dbReference type="EC" id="1.2.1.38"/>
    </reaction>
</comment>
<comment type="similarity">
    <text evidence="7">Belongs to the NAGSA dehydrogenase family. Type 1 subfamily.</text>
</comment>
<dbReference type="InterPro" id="IPR000534">
    <property type="entry name" value="Semialdehyde_DH_NAD-bd"/>
</dbReference>
<evidence type="ECO:0000313" key="10">
    <source>
        <dbReference type="EMBL" id="ORW70227.1"/>
    </source>
</evidence>
<comment type="pathway">
    <text evidence="1 7">Amino-acid biosynthesis; L-arginine biosynthesis; N(2)-acetyl-L-ornithine from L-glutamate: step 3/4.</text>
</comment>
<evidence type="ECO:0000313" key="11">
    <source>
        <dbReference type="Proteomes" id="UP000193387"/>
    </source>
</evidence>
<gene>
    <name evidence="7" type="primary">argC</name>
    <name evidence="10" type="ORF">AWC23_18880</name>
</gene>
<keyword evidence="2 7" id="KW-0055">Arginine biosynthesis</keyword>
<comment type="function">
    <text evidence="7">Catalyzes the NADPH-dependent reduction of N-acetyl-5-glutamyl phosphate to yield N-acetyl-L-glutamate 5-semialdehyde.</text>
</comment>
<name>A0AAJ3TU86_9MYCO</name>
<dbReference type="SUPFAM" id="SSF55347">
    <property type="entry name" value="Glyceraldehyde-3-phosphate dehydrogenase-like, C-terminal domain"/>
    <property type="match status" value="1"/>
</dbReference>
<keyword evidence="4 7" id="KW-0521">NADP</keyword>
<dbReference type="PROSITE" id="PS01224">
    <property type="entry name" value="ARGC"/>
    <property type="match status" value="1"/>
</dbReference>
<dbReference type="Gene3D" id="3.30.360.10">
    <property type="entry name" value="Dihydrodipicolinate Reductase, domain 2"/>
    <property type="match status" value="1"/>
</dbReference>
<evidence type="ECO:0000256" key="1">
    <source>
        <dbReference type="ARBA" id="ARBA00004862"/>
    </source>
</evidence>
<dbReference type="GO" id="GO:0003942">
    <property type="term" value="F:N-acetyl-gamma-glutamyl-phosphate reductase activity"/>
    <property type="evidence" value="ECO:0007669"/>
    <property type="project" value="UniProtKB-UniRule"/>
</dbReference>
<dbReference type="EMBL" id="LQPR01000041">
    <property type="protein sequence ID" value="ORW70227.1"/>
    <property type="molecule type" value="Genomic_DNA"/>
</dbReference>
<dbReference type="GO" id="GO:0051287">
    <property type="term" value="F:NAD binding"/>
    <property type="evidence" value="ECO:0007669"/>
    <property type="project" value="InterPro"/>
</dbReference>
<evidence type="ECO:0000256" key="4">
    <source>
        <dbReference type="ARBA" id="ARBA00022857"/>
    </source>
</evidence>
<dbReference type="CDD" id="cd23934">
    <property type="entry name" value="AGPR_1_C"/>
    <property type="match status" value="1"/>
</dbReference>
<dbReference type="PANTHER" id="PTHR32338:SF10">
    <property type="entry name" value="N-ACETYL-GAMMA-GLUTAMYL-PHOSPHATE REDUCTASE, CHLOROPLASTIC-RELATED"/>
    <property type="match status" value="1"/>
</dbReference>
<evidence type="ECO:0000259" key="9">
    <source>
        <dbReference type="SMART" id="SM00859"/>
    </source>
</evidence>
<feature type="active site" evidence="7 8">
    <location>
        <position position="153"/>
    </location>
</feature>
<keyword evidence="11" id="KW-1185">Reference proteome</keyword>
<sequence length="347" mass="36010">MADETRVAVAGASGYAGGEILRLLLGHPRYGDGRITIGAVTAAASAGSTLAEHHPHLTPLAQRVFEPTELSVLAGHDVVFLALPHGHSAALADQLDDETLVIDCGADFRLTDAAAWERYYGSPYAGSWPYGLPELPAGRERLRGARRIAVPGCYPTAALLGLWPAMAEGLIEPAVTVVAVSGASGAGRTPKTDLLGSEVIGSARAYNIGGAHRHTPEIAQGLEMVTDRDVTVSFTPVLIPTSRGILATCTARTRSPLSQLRGAYEKAYHAEPFIHLMPEGQLPRTGAVIGSNAAHIAVAVDEAAETFVAIVAIDNLVKGTGGAAVQSMNLALGWPETEGLSVVGVAP</sequence>
<organism evidence="10 11">
    <name type="scientific">Mycobacterium saskatchewanense</name>
    <dbReference type="NCBI Taxonomy" id="220927"/>
    <lineage>
        <taxon>Bacteria</taxon>
        <taxon>Bacillati</taxon>
        <taxon>Actinomycetota</taxon>
        <taxon>Actinomycetes</taxon>
        <taxon>Mycobacteriales</taxon>
        <taxon>Mycobacteriaceae</taxon>
        <taxon>Mycobacterium</taxon>
        <taxon>Mycobacterium simiae complex</taxon>
    </lineage>
</organism>
<protein>
    <recommendedName>
        <fullName evidence="7">N-acetyl-gamma-glutamyl-phosphate reductase</fullName>
        <shortName evidence="7">AGPR</shortName>
        <ecNumber evidence="7">1.2.1.38</ecNumber>
    </recommendedName>
    <alternativeName>
        <fullName evidence="7">N-acetyl-glutamate semialdehyde dehydrogenase</fullName>
        <shortName evidence="7">NAGSA dehydrogenase</shortName>
    </alternativeName>
</protein>
<dbReference type="HAMAP" id="MF_00150">
    <property type="entry name" value="ArgC_type1"/>
    <property type="match status" value="1"/>
</dbReference>
<evidence type="ECO:0000256" key="5">
    <source>
        <dbReference type="ARBA" id="ARBA00023002"/>
    </source>
</evidence>
<reference evidence="10 11" key="1">
    <citation type="submission" date="2016-01" db="EMBL/GenBank/DDBJ databases">
        <title>The new phylogeny of the genus Mycobacterium.</title>
        <authorList>
            <person name="Tarcisio F."/>
            <person name="Conor M."/>
            <person name="Antonella G."/>
            <person name="Elisabetta G."/>
            <person name="Giulia F.S."/>
            <person name="Sara T."/>
            <person name="Anna F."/>
            <person name="Clotilde B."/>
            <person name="Roberto B."/>
            <person name="Veronica D.S."/>
            <person name="Fabio R."/>
            <person name="Monica P."/>
            <person name="Olivier J."/>
            <person name="Enrico T."/>
            <person name="Nicola S."/>
        </authorList>
    </citation>
    <scope>NUCLEOTIDE SEQUENCE [LARGE SCALE GENOMIC DNA]</scope>
    <source>
        <strain evidence="10 11">DSM 44616</strain>
    </source>
</reference>
<comment type="subcellular location">
    <subcellularLocation>
        <location evidence="7">Cytoplasm</location>
    </subcellularLocation>
</comment>
<dbReference type="InterPro" id="IPR036291">
    <property type="entry name" value="NAD(P)-bd_dom_sf"/>
</dbReference>
<evidence type="ECO:0000256" key="6">
    <source>
        <dbReference type="ARBA" id="ARBA00050557"/>
    </source>
</evidence>
<evidence type="ECO:0000256" key="8">
    <source>
        <dbReference type="PROSITE-ProRule" id="PRU10010"/>
    </source>
</evidence>
<dbReference type="PANTHER" id="PTHR32338">
    <property type="entry name" value="N-ACETYL-GAMMA-GLUTAMYL-PHOSPHATE REDUCTASE, CHLOROPLASTIC-RELATED-RELATED"/>
    <property type="match status" value="1"/>
</dbReference>
<dbReference type="InterPro" id="IPR058924">
    <property type="entry name" value="AGPR_dimerisation_dom"/>
</dbReference>
<keyword evidence="7" id="KW-0963">Cytoplasm</keyword>
<dbReference type="Pfam" id="PF22698">
    <property type="entry name" value="Semialdhyde_dhC_1"/>
    <property type="match status" value="1"/>
</dbReference>